<comment type="subunit">
    <text evidence="12">Homodimer.</text>
</comment>
<comment type="activity regulation">
    <text evidence="12">Activated by a monovalent cation that binds near, but not in, the active site. The most likely occupant of the site in vivo is potassium. Ion binding induces a conformational change that may alter substrate affinity.</text>
</comment>
<comment type="subcellular location">
    <subcellularLocation>
        <location evidence="12">Cytoplasm</location>
    </subcellularLocation>
    <subcellularLocation>
        <location evidence="12">Nucleus</location>
    </subcellularLocation>
</comment>
<dbReference type="EC" id="2.7.1.15" evidence="2 12"/>
<evidence type="ECO:0000256" key="5">
    <source>
        <dbReference type="ARBA" id="ARBA00022723"/>
    </source>
</evidence>
<evidence type="ECO:0000256" key="6">
    <source>
        <dbReference type="ARBA" id="ARBA00022741"/>
    </source>
</evidence>
<dbReference type="GO" id="GO:0005737">
    <property type="term" value="C:cytoplasm"/>
    <property type="evidence" value="ECO:0007669"/>
    <property type="project" value="UniProtKB-SubCell"/>
</dbReference>
<feature type="binding site" evidence="12">
    <location>
        <begin position="13"/>
        <end position="15"/>
    </location>
    <ligand>
        <name>substrate</name>
    </ligand>
</feature>
<feature type="binding site" evidence="12">
    <location>
        <position position="300"/>
    </location>
    <ligand>
        <name>K(+)</name>
        <dbReference type="ChEBI" id="CHEBI:29103"/>
    </ligand>
</feature>
<comment type="function">
    <text evidence="12">Catalyzes the phosphorylation of ribose at O-5 in a reaction requiring ATP and magnesium. The resulting D-ribose-5-phosphate can then be used either for sythesis of nucleotides, histidine, and tryptophan, or as a component of the pentose phosphate pathway.</text>
</comment>
<sequence>MSKPCICVIGSINIDLITRTSRIPAAGETIISQSFDTGHGGKGANQAVACARLSRKKDDELGQVEVRMDGAVGADTFGGELIDGLRANGVTTTGIDRLVGKKTGAAVIIVEEQTGENRILMSPNANYSLTPSAYEQLSGPLPNLIVLQLEISLDTTLQIMRTAERMGIDVLLNPAPAQTLPKEAYSAVTHLIVNESEAAIISSSVDANPSWTEWGDHFERLIALGVHHTILTLGGAGVIYLNTDEQKIWRFHAEKVDVVDTTAAGDTFVGAYAIAVMENARTGWNTAAAVSWANTAAAKTVERRGAQSAIPWLDEVPVYSGHCNQSYETFDEWRQR</sequence>
<name>A0AA39QW86_9LECA</name>
<feature type="domain" description="Carbohydrate kinase PfkB" evidence="13">
    <location>
        <begin position="6"/>
        <end position="312"/>
    </location>
</feature>
<dbReference type="Proteomes" id="UP001166286">
    <property type="component" value="Unassembled WGS sequence"/>
</dbReference>
<evidence type="ECO:0000259" key="13">
    <source>
        <dbReference type="Pfam" id="PF00294"/>
    </source>
</evidence>
<feature type="binding site" evidence="12">
    <location>
        <begin position="265"/>
        <end position="266"/>
    </location>
    <ligand>
        <name>ATP</name>
        <dbReference type="ChEBI" id="CHEBI:30616"/>
    </ligand>
</feature>
<dbReference type="CDD" id="cd01174">
    <property type="entry name" value="ribokinase"/>
    <property type="match status" value="1"/>
</dbReference>
<keyword evidence="7 12" id="KW-0418">Kinase</keyword>
<organism evidence="14 15">
    <name type="scientific">Cladonia borealis</name>
    <dbReference type="NCBI Taxonomy" id="184061"/>
    <lineage>
        <taxon>Eukaryota</taxon>
        <taxon>Fungi</taxon>
        <taxon>Dikarya</taxon>
        <taxon>Ascomycota</taxon>
        <taxon>Pezizomycotina</taxon>
        <taxon>Lecanoromycetes</taxon>
        <taxon>OSLEUM clade</taxon>
        <taxon>Lecanoromycetidae</taxon>
        <taxon>Lecanorales</taxon>
        <taxon>Lecanorineae</taxon>
        <taxon>Cladoniaceae</taxon>
        <taxon>Cladonia</taxon>
    </lineage>
</organism>
<keyword evidence="12" id="KW-0539">Nucleus</keyword>
<evidence type="ECO:0000256" key="7">
    <source>
        <dbReference type="ARBA" id="ARBA00022777"/>
    </source>
</evidence>
<keyword evidence="9 12" id="KW-0460">Magnesium</keyword>
<feature type="binding site" evidence="12">
    <location>
        <position position="150"/>
    </location>
    <ligand>
        <name>substrate</name>
    </ligand>
</feature>
<gene>
    <name evidence="14" type="ORF">JMJ35_006829</name>
</gene>
<dbReference type="PRINTS" id="PR00990">
    <property type="entry name" value="RIBOKINASE"/>
</dbReference>
<protein>
    <recommendedName>
        <fullName evidence="3 12">Ribokinase</fullName>
        <shortName evidence="12">RK</shortName>
        <ecNumber evidence="2 12">2.7.1.15</ecNumber>
    </recommendedName>
</protein>
<feature type="binding site" evidence="12">
    <location>
        <position position="303"/>
    </location>
    <ligand>
        <name>K(+)</name>
        <dbReference type="ChEBI" id="CHEBI:29103"/>
    </ligand>
</feature>
<evidence type="ECO:0000256" key="10">
    <source>
        <dbReference type="ARBA" id="ARBA00022958"/>
    </source>
</evidence>
<keyword evidence="10 12" id="KW-0630">Potassium</keyword>
<dbReference type="PANTHER" id="PTHR10584">
    <property type="entry name" value="SUGAR KINASE"/>
    <property type="match status" value="1"/>
</dbReference>
<evidence type="ECO:0000313" key="14">
    <source>
        <dbReference type="EMBL" id="KAK0510397.1"/>
    </source>
</evidence>
<feature type="binding site" evidence="12">
    <location>
        <position position="262"/>
    </location>
    <ligand>
        <name>K(+)</name>
        <dbReference type="ChEBI" id="CHEBI:29103"/>
    </ligand>
</feature>
<comment type="caution">
    <text evidence="14">The sequence shown here is derived from an EMBL/GenBank/DDBJ whole genome shotgun (WGS) entry which is preliminary data.</text>
</comment>
<dbReference type="PANTHER" id="PTHR10584:SF166">
    <property type="entry name" value="RIBOKINASE"/>
    <property type="match status" value="1"/>
</dbReference>
<feature type="binding site" evidence="12">
    <location>
        <position position="305"/>
    </location>
    <ligand>
        <name>K(+)</name>
        <dbReference type="ChEBI" id="CHEBI:29103"/>
    </ligand>
</feature>
<reference evidence="14" key="1">
    <citation type="submission" date="2023-03" db="EMBL/GenBank/DDBJ databases">
        <title>Complete genome of Cladonia borealis.</title>
        <authorList>
            <person name="Park H."/>
        </authorList>
    </citation>
    <scope>NUCLEOTIDE SEQUENCE</scope>
    <source>
        <strain evidence="14">ANT050790</strain>
    </source>
</reference>
<evidence type="ECO:0000256" key="12">
    <source>
        <dbReference type="HAMAP-Rule" id="MF_03215"/>
    </source>
</evidence>
<feature type="binding site" evidence="12">
    <location>
        <begin position="232"/>
        <end position="237"/>
    </location>
    <ligand>
        <name>ATP</name>
        <dbReference type="ChEBI" id="CHEBI:30616"/>
    </ligand>
</feature>
<feature type="active site" description="Proton acceptor" evidence="12">
    <location>
        <position position="266"/>
    </location>
</feature>
<comment type="similarity">
    <text evidence="1">Belongs to the carbohydrate kinase pfkB family.</text>
</comment>
<dbReference type="GO" id="GO:0046872">
    <property type="term" value="F:metal ion binding"/>
    <property type="evidence" value="ECO:0007669"/>
    <property type="project" value="UniProtKB-KW"/>
</dbReference>
<keyword evidence="4 12" id="KW-0808">Transferase</keyword>
<dbReference type="InterPro" id="IPR011877">
    <property type="entry name" value="Ribokinase"/>
</dbReference>
<evidence type="ECO:0000256" key="8">
    <source>
        <dbReference type="ARBA" id="ARBA00022840"/>
    </source>
</evidence>
<feature type="binding site" evidence="12">
    <location>
        <position position="266"/>
    </location>
    <ligand>
        <name>substrate</name>
    </ligand>
</feature>
<evidence type="ECO:0000256" key="1">
    <source>
        <dbReference type="ARBA" id="ARBA00005380"/>
    </source>
</evidence>
<evidence type="ECO:0000256" key="11">
    <source>
        <dbReference type="ARBA" id="ARBA00023277"/>
    </source>
</evidence>
<accession>A0AA39QW86</accession>
<feature type="binding site" evidence="12">
    <location>
        <position position="260"/>
    </location>
    <ligand>
        <name>K(+)</name>
        <dbReference type="ChEBI" id="CHEBI:29103"/>
    </ligand>
</feature>
<dbReference type="Pfam" id="PF00294">
    <property type="entry name" value="PfkB"/>
    <property type="match status" value="1"/>
</dbReference>
<dbReference type="GO" id="GO:0005634">
    <property type="term" value="C:nucleus"/>
    <property type="evidence" value="ECO:0007669"/>
    <property type="project" value="UniProtKB-SubCell"/>
</dbReference>
<dbReference type="GO" id="GO:0004747">
    <property type="term" value="F:ribokinase activity"/>
    <property type="evidence" value="ECO:0007669"/>
    <property type="project" value="UniProtKB-UniRule"/>
</dbReference>
<keyword evidence="8 12" id="KW-0067">ATP-binding</keyword>
<feature type="binding site" evidence="12">
    <location>
        <begin position="41"/>
        <end position="45"/>
    </location>
    <ligand>
        <name>substrate</name>
    </ligand>
</feature>
<dbReference type="InterPro" id="IPR011611">
    <property type="entry name" value="PfkB_dom"/>
</dbReference>
<dbReference type="InterPro" id="IPR002173">
    <property type="entry name" value="Carboh/pur_kinase_PfkB_CS"/>
</dbReference>
<dbReference type="AlphaFoldDB" id="A0AA39QW86"/>
<dbReference type="InterPro" id="IPR029056">
    <property type="entry name" value="Ribokinase-like"/>
</dbReference>
<dbReference type="HAMAP" id="MF_01987">
    <property type="entry name" value="Ribokinase"/>
    <property type="match status" value="1"/>
</dbReference>
<evidence type="ECO:0000256" key="9">
    <source>
        <dbReference type="ARBA" id="ARBA00022842"/>
    </source>
</evidence>
<dbReference type="SUPFAM" id="SSF53613">
    <property type="entry name" value="Ribokinase-like"/>
    <property type="match status" value="1"/>
</dbReference>
<keyword evidence="11 12" id="KW-0119">Carbohydrate metabolism</keyword>
<proteinExistence type="inferred from homology"/>
<dbReference type="EMBL" id="JAFEKC020000015">
    <property type="protein sequence ID" value="KAK0510397.1"/>
    <property type="molecule type" value="Genomic_DNA"/>
</dbReference>
<dbReference type="GO" id="GO:0005524">
    <property type="term" value="F:ATP binding"/>
    <property type="evidence" value="ECO:0007669"/>
    <property type="project" value="UniProtKB-UniRule"/>
</dbReference>
<keyword evidence="12" id="KW-0963">Cytoplasm</keyword>
<comment type="caution">
    <text evidence="12">Lacks conserved residue(s) required for the propagation of feature annotation.</text>
</comment>
<feature type="binding site" evidence="12">
    <location>
        <position position="194"/>
    </location>
    <ligand>
        <name>ATP</name>
        <dbReference type="ChEBI" id="CHEBI:30616"/>
    </ligand>
</feature>
<keyword evidence="15" id="KW-1185">Reference proteome</keyword>
<dbReference type="InterPro" id="IPR002139">
    <property type="entry name" value="Ribo/fructo_kinase"/>
</dbReference>
<feature type="binding site" evidence="12">
    <location>
        <position position="294"/>
    </location>
    <ligand>
        <name>ATP</name>
        <dbReference type="ChEBI" id="CHEBI:30616"/>
    </ligand>
</feature>
<keyword evidence="5 12" id="KW-0479">Metal-binding</keyword>
<evidence type="ECO:0000256" key="4">
    <source>
        <dbReference type="ARBA" id="ARBA00022679"/>
    </source>
</evidence>
<comment type="cofactor">
    <cofactor evidence="12">
        <name>Mg(2+)</name>
        <dbReference type="ChEBI" id="CHEBI:18420"/>
    </cofactor>
    <text evidence="12">Requires a divalent cation, most likely magnesium in vivo, as an electrophilic catalyst to aid phosphoryl group transfer. It is the chelate of the metal and the nucleotide that is the actual substrate.</text>
</comment>
<dbReference type="PROSITE" id="PS00584">
    <property type="entry name" value="PFKB_KINASES_2"/>
    <property type="match status" value="1"/>
</dbReference>
<evidence type="ECO:0000256" key="3">
    <source>
        <dbReference type="ARBA" id="ARBA00016943"/>
    </source>
</evidence>
<comment type="catalytic activity">
    <reaction evidence="12">
        <text>D-ribose + ATP = D-ribose 5-phosphate + ADP + H(+)</text>
        <dbReference type="Rhea" id="RHEA:13697"/>
        <dbReference type="ChEBI" id="CHEBI:15378"/>
        <dbReference type="ChEBI" id="CHEBI:30616"/>
        <dbReference type="ChEBI" id="CHEBI:47013"/>
        <dbReference type="ChEBI" id="CHEBI:78346"/>
        <dbReference type="ChEBI" id="CHEBI:456216"/>
        <dbReference type="EC" id="2.7.1.15"/>
    </reaction>
</comment>
<evidence type="ECO:0000313" key="15">
    <source>
        <dbReference type="Proteomes" id="UP001166286"/>
    </source>
</evidence>
<dbReference type="Gene3D" id="3.40.1190.20">
    <property type="match status" value="1"/>
</dbReference>
<evidence type="ECO:0000256" key="2">
    <source>
        <dbReference type="ARBA" id="ARBA00012035"/>
    </source>
</evidence>
<comment type="similarity">
    <text evidence="12">Belongs to the carbohydrate kinase PfkB family. Ribokinase subfamily.</text>
</comment>
<dbReference type="GO" id="GO:0019303">
    <property type="term" value="P:D-ribose catabolic process"/>
    <property type="evidence" value="ECO:0007669"/>
    <property type="project" value="UniProtKB-UniRule"/>
</dbReference>
<keyword evidence="6 12" id="KW-0547">Nucleotide-binding</keyword>
<comment type="pathway">
    <text evidence="12">Carbohydrate metabolism; D-ribose degradation; D-ribose 5-phosphate from beta-D-ribopyranose: step 2/2.</text>
</comment>